<dbReference type="PROSITE" id="PS51379">
    <property type="entry name" value="4FE4S_FER_2"/>
    <property type="match status" value="2"/>
</dbReference>
<reference evidence="5" key="1">
    <citation type="journal article" date="2020" name="mSystems">
        <title>Genome- and Community-Level Interaction Insights into Carbon Utilization and Element Cycling Functions of Hydrothermarchaeota in Hydrothermal Sediment.</title>
        <authorList>
            <person name="Zhou Z."/>
            <person name="Liu Y."/>
            <person name="Xu W."/>
            <person name="Pan J."/>
            <person name="Luo Z.H."/>
            <person name="Li M."/>
        </authorList>
    </citation>
    <scope>NUCLEOTIDE SEQUENCE [LARGE SCALE GENOMIC DNA]</scope>
    <source>
        <strain evidence="5">SpSt-1224</strain>
    </source>
</reference>
<dbReference type="GO" id="GO:0046872">
    <property type="term" value="F:metal ion binding"/>
    <property type="evidence" value="ECO:0007669"/>
    <property type="project" value="UniProtKB-KW"/>
</dbReference>
<dbReference type="PANTHER" id="PTHR43534">
    <property type="entry name" value="MIND SUPERFAMILY P-LOOP ATPASE CONTAINING AN INSERTED FERREDOXIN DOMAIN"/>
    <property type="match status" value="1"/>
</dbReference>
<keyword evidence="2" id="KW-0408">Iron</keyword>
<evidence type="ECO:0000259" key="4">
    <source>
        <dbReference type="PROSITE" id="PS51379"/>
    </source>
</evidence>
<accession>A0A7C2TLQ0</accession>
<dbReference type="Proteomes" id="UP000885986">
    <property type="component" value="Unassembled WGS sequence"/>
</dbReference>
<name>A0A7C2TLQ0_9BACT</name>
<keyword evidence="3" id="KW-0411">Iron-sulfur</keyword>
<dbReference type="EMBL" id="DSDS01000092">
    <property type="protein sequence ID" value="HET97842.1"/>
    <property type="molecule type" value="Genomic_DNA"/>
</dbReference>
<dbReference type="InterPro" id="IPR017900">
    <property type="entry name" value="4Fe4S_Fe_S_CS"/>
</dbReference>
<dbReference type="SUPFAM" id="SSF52540">
    <property type="entry name" value="P-loop containing nucleoside triphosphate hydrolases"/>
    <property type="match status" value="1"/>
</dbReference>
<evidence type="ECO:0000256" key="3">
    <source>
        <dbReference type="ARBA" id="ARBA00023014"/>
    </source>
</evidence>
<gene>
    <name evidence="5" type="ORF">ENN98_03980</name>
</gene>
<dbReference type="Pfam" id="PF01656">
    <property type="entry name" value="CbiA"/>
    <property type="match status" value="1"/>
</dbReference>
<dbReference type="InterPro" id="IPR002586">
    <property type="entry name" value="CobQ/CobB/MinD/ParA_Nub-bd_dom"/>
</dbReference>
<dbReference type="Gene3D" id="3.30.70.20">
    <property type="match status" value="1"/>
</dbReference>
<dbReference type="InterPro" id="IPR017896">
    <property type="entry name" value="4Fe4S_Fe-S-bd"/>
</dbReference>
<proteinExistence type="predicted"/>
<keyword evidence="1" id="KW-0479">Metal-binding</keyword>
<comment type="caution">
    <text evidence="5">The sequence shown here is derived from an EMBL/GenBank/DDBJ whole genome shotgun (WGS) entry which is preliminary data.</text>
</comment>
<dbReference type="InterPro" id="IPR027417">
    <property type="entry name" value="P-loop_NTPase"/>
</dbReference>
<dbReference type="PANTHER" id="PTHR43534:SF1">
    <property type="entry name" value="4FE-4S CLUSTER CONTAINING PARA FAMILY ATPASE PROTEIN"/>
    <property type="match status" value="1"/>
</dbReference>
<dbReference type="GO" id="GO:0051536">
    <property type="term" value="F:iron-sulfur cluster binding"/>
    <property type="evidence" value="ECO:0007669"/>
    <property type="project" value="UniProtKB-KW"/>
</dbReference>
<dbReference type="AlphaFoldDB" id="A0A7C2TLQ0"/>
<evidence type="ECO:0000256" key="1">
    <source>
        <dbReference type="ARBA" id="ARBA00022723"/>
    </source>
</evidence>
<protein>
    <submittedName>
        <fullName evidence="5">4Fe-4S dicluster domain-containing protein</fullName>
    </submittedName>
</protein>
<dbReference type="Pfam" id="PF00037">
    <property type="entry name" value="Fer4"/>
    <property type="match status" value="1"/>
</dbReference>
<feature type="domain" description="4Fe-4S ferredoxin-type" evidence="4">
    <location>
        <begin position="96"/>
        <end position="116"/>
    </location>
</feature>
<sequence>MKELLILSGKGGTGKTTVTGALAAIVTSKVMADCDVDAADLHLILQPRDSEEHEFWCGVEARIDPQRCTGCGTCFDLCRFKAIEMADKARLLPFACEGCGVCAHFCPEGAINMVDKLSGSWFVSTTDQGPLLHARLGVGEENSGKLVSLVKRKARELAASQGVQWLLVDGPPGLACPAIAALAQVHTALLVTEPTLSGLHDLQRLAELTAHFRVPTAVCLNKWDLHPEQTREITEFCRRQQLPLVGKIPFDRAVVDAIVQGLPLPVHAPNAPATMAIEQMWATLQPYLEQKELRTIN</sequence>
<dbReference type="Gene3D" id="3.40.50.300">
    <property type="entry name" value="P-loop containing nucleotide triphosphate hydrolases"/>
    <property type="match status" value="1"/>
</dbReference>
<dbReference type="CDD" id="cd03110">
    <property type="entry name" value="SIMIBI_bact_arch"/>
    <property type="match status" value="1"/>
</dbReference>
<organism evidence="5">
    <name type="scientific">Desulfurivibrio alkaliphilus</name>
    <dbReference type="NCBI Taxonomy" id="427923"/>
    <lineage>
        <taxon>Bacteria</taxon>
        <taxon>Pseudomonadati</taxon>
        <taxon>Thermodesulfobacteriota</taxon>
        <taxon>Desulfobulbia</taxon>
        <taxon>Desulfobulbales</taxon>
        <taxon>Desulfobulbaceae</taxon>
        <taxon>Desulfurivibrio</taxon>
    </lineage>
</organism>
<evidence type="ECO:0000256" key="2">
    <source>
        <dbReference type="ARBA" id="ARBA00023004"/>
    </source>
</evidence>
<dbReference type="PROSITE" id="PS00198">
    <property type="entry name" value="4FE4S_FER_1"/>
    <property type="match status" value="1"/>
</dbReference>
<feature type="domain" description="4Fe-4S ferredoxin-type" evidence="4">
    <location>
        <begin position="59"/>
        <end position="88"/>
    </location>
</feature>
<evidence type="ECO:0000313" key="5">
    <source>
        <dbReference type="EMBL" id="HET97842.1"/>
    </source>
</evidence>